<evidence type="ECO:0000313" key="1">
    <source>
        <dbReference type="EMBL" id="PPS18943.1"/>
    </source>
</evidence>
<dbReference type="AlphaFoldDB" id="A0A2P5YTS4"/>
<accession>A0A2P5YTS4</accession>
<dbReference type="Proteomes" id="UP000239757">
    <property type="component" value="Unassembled WGS sequence"/>
</dbReference>
<dbReference type="EMBL" id="KZ662799">
    <property type="protein sequence ID" value="PPS18943.1"/>
    <property type="molecule type" value="Genomic_DNA"/>
</dbReference>
<evidence type="ECO:0000313" key="2">
    <source>
        <dbReference type="Proteomes" id="UP000239757"/>
    </source>
</evidence>
<name>A0A2P5YTS4_GOSBA</name>
<gene>
    <name evidence="1" type="ORF">GOBAR_AA01648</name>
</gene>
<reference evidence="1 2" key="1">
    <citation type="submission" date="2015-01" db="EMBL/GenBank/DDBJ databases">
        <title>Genome of allotetraploid Gossypium barbadense reveals genomic plasticity and fiber elongation in cotton evolution.</title>
        <authorList>
            <person name="Chen X."/>
            <person name="Liu X."/>
            <person name="Zhao B."/>
            <person name="Zheng H."/>
            <person name="Hu Y."/>
            <person name="Lu G."/>
            <person name="Yang C."/>
            <person name="Chen J."/>
            <person name="Shan C."/>
            <person name="Zhang L."/>
            <person name="Zhou Y."/>
            <person name="Wang L."/>
            <person name="Guo W."/>
            <person name="Bai Y."/>
            <person name="Ruan J."/>
            <person name="Shangguan X."/>
            <person name="Mao Y."/>
            <person name="Jiang J."/>
            <person name="Zhu Y."/>
            <person name="Lei J."/>
            <person name="Kang H."/>
            <person name="Chen S."/>
            <person name="He X."/>
            <person name="Wang R."/>
            <person name="Wang Y."/>
            <person name="Chen J."/>
            <person name="Wang L."/>
            <person name="Yu S."/>
            <person name="Wang B."/>
            <person name="Wei J."/>
            <person name="Song S."/>
            <person name="Lu X."/>
            <person name="Gao Z."/>
            <person name="Gu W."/>
            <person name="Deng X."/>
            <person name="Ma D."/>
            <person name="Wang S."/>
            <person name="Liang W."/>
            <person name="Fang L."/>
            <person name="Cai C."/>
            <person name="Zhu X."/>
            <person name="Zhou B."/>
            <person name="Zhang Y."/>
            <person name="Chen Z."/>
            <person name="Xu S."/>
            <person name="Zhu R."/>
            <person name="Wang S."/>
            <person name="Zhang T."/>
            <person name="Zhao G."/>
        </authorList>
    </citation>
    <scope>NUCLEOTIDE SEQUENCE [LARGE SCALE GENOMIC DNA]</scope>
    <source>
        <strain evidence="2">cv. Xinhai21</strain>
        <tissue evidence="1">Leaf</tissue>
    </source>
</reference>
<proteinExistence type="predicted"/>
<protein>
    <submittedName>
        <fullName evidence="1">Uncharacterized protein</fullName>
    </submittedName>
</protein>
<sequence>MARKVVSSGRTQGRAHEWCVRRGSCVAEVVRSARDGWEGRLGKCHVEGWAARDGCAPVPPLAGERGAPARIPRKNWKLVVKKREEEKKGLRKVIASNKRFRCNLAPGAEMGPKKAWLRSWMLTKKGWENERGKDDVRQTAPRCQGVNCEGELVVSVAHSIALKRFLSGWLLSEKSNN</sequence>
<organism evidence="1 2">
    <name type="scientific">Gossypium barbadense</name>
    <name type="common">Sea Island cotton</name>
    <name type="synonym">Hibiscus barbadensis</name>
    <dbReference type="NCBI Taxonomy" id="3634"/>
    <lineage>
        <taxon>Eukaryota</taxon>
        <taxon>Viridiplantae</taxon>
        <taxon>Streptophyta</taxon>
        <taxon>Embryophyta</taxon>
        <taxon>Tracheophyta</taxon>
        <taxon>Spermatophyta</taxon>
        <taxon>Magnoliopsida</taxon>
        <taxon>eudicotyledons</taxon>
        <taxon>Gunneridae</taxon>
        <taxon>Pentapetalae</taxon>
        <taxon>rosids</taxon>
        <taxon>malvids</taxon>
        <taxon>Malvales</taxon>
        <taxon>Malvaceae</taxon>
        <taxon>Malvoideae</taxon>
        <taxon>Gossypium</taxon>
    </lineage>
</organism>